<name>A0A4C1WV72_EUMVA</name>
<organism evidence="1 2">
    <name type="scientific">Eumeta variegata</name>
    <name type="common">Bagworm moth</name>
    <name type="synonym">Eumeta japonica</name>
    <dbReference type="NCBI Taxonomy" id="151549"/>
    <lineage>
        <taxon>Eukaryota</taxon>
        <taxon>Metazoa</taxon>
        <taxon>Ecdysozoa</taxon>
        <taxon>Arthropoda</taxon>
        <taxon>Hexapoda</taxon>
        <taxon>Insecta</taxon>
        <taxon>Pterygota</taxon>
        <taxon>Neoptera</taxon>
        <taxon>Endopterygota</taxon>
        <taxon>Lepidoptera</taxon>
        <taxon>Glossata</taxon>
        <taxon>Ditrysia</taxon>
        <taxon>Tineoidea</taxon>
        <taxon>Psychidae</taxon>
        <taxon>Oiketicinae</taxon>
        <taxon>Eumeta</taxon>
    </lineage>
</organism>
<dbReference type="AlphaFoldDB" id="A0A4C1WV72"/>
<protein>
    <submittedName>
        <fullName evidence="1">Uncharacterized protein</fullName>
    </submittedName>
</protein>
<sequence length="183" mass="20751">MKWVALKLSYIETLQCLNSDHRPVLIRLGSLIRDYPPPRKTITSWKKVPAALEETDTPVLNNITDDIVSTDDIDNAIGSLTSHIMTVVENSFRKVPAKSDRRELPRDVSELIMDKNAALCRAGKYPTCENRSRARALQRKVKARMKKVRNDNWSDLMAEISPSYKAYWGLAKALKTEEAVPTP</sequence>
<evidence type="ECO:0000313" key="1">
    <source>
        <dbReference type="EMBL" id="GBP53944.1"/>
    </source>
</evidence>
<reference evidence="1 2" key="1">
    <citation type="journal article" date="2019" name="Commun. Biol.">
        <title>The bagworm genome reveals a unique fibroin gene that provides high tensile strength.</title>
        <authorList>
            <person name="Kono N."/>
            <person name="Nakamura H."/>
            <person name="Ohtoshi R."/>
            <person name="Tomita M."/>
            <person name="Numata K."/>
            <person name="Arakawa K."/>
        </authorList>
    </citation>
    <scope>NUCLEOTIDE SEQUENCE [LARGE SCALE GENOMIC DNA]</scope>
</reference>
<keyword evidence="2" id="KW-1185">Reference proteome</keyword>
<dbReference type="OrthoDB" id="7487383at2759"/>
<evidence type="ECO:0000313" key="2">
    <source>
        <dbReference type="Proteomes" id="UP000299102"/>
    </source>
</evidence>
<dbReference type="Proteomes" id="UP000299102">
    <property type="component" value="Unassembled WGS sequence"/>
</dbReference>
<proteinExistence type="predicted"/>
<gene>
    <name evidence="1" type="ORF">EVAR_96622_1</name>
</gene>
<accession>A0A4C1WV72</accession>
<comment type="caution">
    <text evidence="1">The sequence shown here is derived from an EMBL/GenBank/DDBJ whole genome shotgun (WGS) entry which is preliminary data.</text>
</comment>
<dbReference type="EMBL" id="BGZK01000636">
    <property type="protein sequence ID" value="GBP53944.1"/>
    <property type="molecule type" value="Genomic_DNA"/>
</dbReference>